<keyword evidence="3" id="KW-1133">Transmembrane helix</keyword>
<organism evidence="4 5">
    <name type="scientific">Vanilla planifolia</name>
    <name type="common">Vanilla</name>
    <dbReference type="NCBI Taxonomy" id="51239"/>
    <lineage>
        <taxon>Eukaryota</taxon>
        <taxon>Viridiplantae</taxon>
        <taxon>Streptophyta</taxon>
        <taxon>Embryophyta</taxon>
        <taxon>Tracheophyta</taxon>
        <taxon>Spermatophyta</taxon>
        <taxon>Magnoliopsida</taxon>
        <taxon>Liliopsida</taxon>
        <taxon>Asparagales</taxon>
        <taxon>Orchidaceae</taxon>
        <taxon>Vanilloideae</taxon>
        <taxon>Vanilleae</taxon>
        <taxon>Vanilla</taxon>
    </lineage>
</organism>
<dbReference type="InterPro" id="IPR046960">
    <property type="entry name" value="PPR_At4g14850-like_plant"/>
</dbReference>
<dbReference type="PANTHER" id="PTHR47926">
    <property type="entry name" value="PENTATRICOPEPTIDE REPEAT-CONTAINING PROTEIN"/>
    <property type="match status" value="1"/>
</dbReference>
<proteinExistence type="predicted"/>
<dbReference type="OrthoDB" id="679254at2759"/>
<dbReference type="InterPro" id="IPR011990">
    <property type="entry name" value="TPR-like_helical_dom_sf"/>
</dbReference>
<dbReference type="PROSITE" id="PS51375">
    <property type="entry name" value="PPR"/>
    <property type="match status" value="3"/>
</dbReference>
<sequence>MFDNKRRSLKVTNPVKPMSRLVAATNLIKFYFDRGLLSEARRVFDDLAGKDVVAWTAMISGYASNARPDDAWSTFCAIGAAGVNPNAFTVSSILTACKTMEFYSCTCSVHAVAVRRGVEGQLPVENALMDAYFCSTGGMDNALQVFAGISERNAWSWTTIIAAYVRLGDGDAAVRMCRAMFQDGIEVNPYTLSISIRACTAFESLVLGRQIHSAVVKSGHGSNIPVSNSIIYMYSRCMSLSEAWKYFYEMPQKDLITWNAMIAGIISSCANLAILGFGLQIHGVVLQRGFRDNQRIANALVDMYAKCGSINDSQKVFNEMCQRDLVSWTSMVIGYGVNGYGKEAIDVFNKMIRCGIQPDLILLIGILRCSHAGLIDEGLNIFTLMESKFGIKPNRDTYGCVVDLLGRHGKLSEAYDLIEMMPFEPDESIWGALLGACKVHRNVDIGRLVAKKMLNLKPGAKTYVILSNIYAAHSKWAVFAKMRKQMRGVSSKKEVHETSWLLPVKKFRLRNFRNSYWKFVKVLNNAMYINQQVQVA</sequence>
<dbReference type="Proteomes" id="UP000636800">
    <property type="component" value="Chromosome 7"/>
</dbReference>
<accession>A0A835QIN0</accession>
<dbReference type="InterPro" id="IPR046848">
    <property type="entry name" value="E_motif"/>
</dbReference>
<feature type="repeat" description="PPR" evidence="2">
    <location>
        <begin position="324"/>
        <end position="358"/>
    </location>
</feature>
<keyword evidence="3" id="KW-0472">Membrane</keyword>
<name>A0A835QIN0_VANPL</name>
<dbReference type="Pfam" id="PF20431">
    <property type="entry name" value="E_motif"/>
    <property type="match status" value="1"/>
</dbReference>
<comment type="caution">
    <text evidence="4">The sequence shown here is derived from an EMBL/GenBank/DDBJ whole genome shotgun (WGS) entry which is preliminary data.</text>
</comment>
<keyword evidence="5" id="KW-1185">Reference proteome</keyword>
<keyword evidence="1" id="KW-0677">Repeat</keyword>
<dbReference type="PANTHER" id="PTHR47926:SF448">
    <property type="entry name" value="PENTACOTRIPEPTIDE-REPEAT REGION OF PRORP DOMAIN-CONTAINING PROTEIN"/>
    <property type="match status" value="1"/>
</dbReference>
<evidence type="ECO:0000313" key="4">
    <source>
        <dbReference type="EMBL" id="KAG0473299.1"/>
    </source>
</evidence>
<evidence type="ECO:0000256" key="1">
    <source>
        <dbReference type="ARBA" id="ARBA00022737"/>
    </source>
</evidence>
<protein>
    <recommendedName>
        <fullName evidence="6">Pentatricopeptide repeat-containing protein</fullName>
    </recommendedName>
</protein>
<dbReference type="AlphaFoldDB" id="A0A835QIN0"/>
<dbReference type="Pfam" id="PF01535">
    <property type="entry name" value="PPR"/>
    <property type="match status" value="4"/>
</dbReference>
<dbReference type="GO" id="GO:0003723">
    <property type="term" value="F:RNA binding"/>
    <property type="evidence" value="ECO:0007669"/>
    <property type="project" value="InterPro"/>
</dbReference>
<evidence type="ECO:0000256" key="3">
    <source>
        <dbReference type="SAM" id="Phobius"/>
    </source>
</evidence>
<feature type="repeat" description="PPR" evidence="2">
    <location>
        <begin position="153"/>
        <end position="187"/>
    </location>
</feature>
<dbReference type="Gene3D" id="1.25.40.10">
    <property type="entry name" value="Tetratricopeptide repeat domain"/>
    <property type="match status" value="5"/>
</dbReference>
<evidence type="ECO:0008006" key="6">
    <source>
        <dbReference type="Google" id="ProtNLM"/>
    </source>
</evidence>
<gene>
    <name evidence="4" type="ORF">HPP92_015156</name>
</gene>
<feature type="repeat" description="PPR" evidence="2">
    <location>
        <begin position="51"/>
        <end position="85"/>
    </location>
</feature>
<dbReference type="FunFam" id="1.25.40.10:FF:000090">
    <property type="entry name" value="Pentatricopeptide repeat-containing protein, chloroplastic"/>
    <property type="match status" value="1"/>
</dbReference>
<evidence type="ECO:0000256" key="2">
    <source>
        <dbReference type="PROSITE-ProRule" id="PRU00708"/>
    </source>
</evidence>
<dbReference type="NCBIfam" id="TIGR00756">
    <property type="entry name" value="PPR"/>
    <property type="match status" value="3"/>
</dbReference>
<dbReference type="Pfam" id="PF13041">
    <property type="entry name" value="PPR_2"/>
    <property type="match status" value="2"/>
</dbReference>
<dbReference type="GO" id="GO:0009451">
    <property type="term" value="P:RNA modification"/>
    <property type="evidence" value="ECO:0007669"/>
    <property type="project" value="InterPro"/>
</dbReference>
<evidence type="ECO:0000313" key="5">
    <source>
        <dbReference type="Proteomes" id="UP000636800"/>
    </source>
</evidence>
<reference evidence="4 5" key="1">
    <citation type="journal article" date="2020" name="Nat. Food">
        <title>A phased Vanilla planifolia genome enables genetic improvement of flavour and production.</title>
        <authorList>
            <person name="Hasing T."/>
            <person name="Tang H."/>
            <person name="Brym M."/>
            <person name="Khazi F."/>
            <person name="Huang T."/>
            <person name="Chambers A.H."/>
        </authorList>
    </citation>
    <scope>NUCLEOTIDE SEQUENCE [LARGE SCALE GENOMIC DNA]</scope>
    <source>
        <tissue evidence="4">Leaf</tissue>
    </source>
</reference>
<feature type="transmembrane region" description="Helical" evidence="3">
    <location>
        <begin position="255"/>
        <end position="279"/>
    </location>
</feature>
<dbReference type="EMBL" id="JADCNL010000007">
    <property type="protein sequence ID" value="KAG0473299.1"/>
    <property type="molecule type" value="Genomic_DNA"/>
</dbReference>
<keyword evidence="3" id="KW-0812">Transmembrane</keyword>
<dbReference type="InterPro" id="IPR002885">
    <property type="entry name" value="PPR_rpt"/>
</dbReference>